<gene>
    <name evidence="2" type="ORF">H9698_02920</name>
</gene>
<keyword evidence="1" id="KW-0812">Transmembrane</keyword>
<proteinExistence type="predicted"/>
<keyword evidence="1" id="KW-0472">Membrane</keyword>
<dbReference type="Proteomes" id="UP000823918">
    <property type="component" value="Unassembled WGS sequence"/>
</dbReference>
<feature type="transmembrane region" description="Helical" evidence="1">
    <location>
        <begin position="485"/>
        <end position="502"/>
    </location>
</feature>
<evidence type="ECO:0000313" key="3">
    <source>
        <dbReference type="Proteomes" id="UP000823918"/>
    </source>
</evidence>
<name>A0A9D2Q5A5_9FIRM</name>
<sequence length="687" mass="74871">MLFQKAQKRQNCLLILSLLCFAGYAAICLLSGANVFTMAAFFVGIPFYLVFPGLLLADLFGPFRHGMRALLAMLYGTGFFAALVCLSVRLGQIWLLRTAPLVLSAFFLVRAYRNNNKRLIPNFNASQRFSAVCGIFAVGVLCLLFALAHSAENAHPLVAGAIDLNRDLLWNIGNGNAFTMAFPPQDIRFSEVRFSYHYLTEILAAGLCLVSGASSYDVFVFFSGPVFLSAELLAAYCLGRCFYFDDRKKAAAFPVLMFGFQCASLWAVADTGESIFGNTLLKHLLTNINSQATAVVYLSVFCVVFITAARLKFAIDWRFFLAGLSSFFMMTYAKGPQAALLLCAFIAAMVLILVFQKPCYFKAGLFLCGVSAVFVGVYPLLYASGANSSMAFSAYAMQYTWTHQMLTPLRGWLLEHVPVSPYVWLALTGVLNVFLMLPFQTALWFRAIPKAVASITRLDAGRLLAHAAAFGGFLAYHIFLHPNSSQVYFALLAMIFASLLAVDELYRLRKKTLFSGFAILCAAVGLCSALFMAGTYSVKGAHQLLATAGVVSDTVGAGAVTAQDEEAMNWLKANSDKSTVFATNRTSSTPDTTDGISNVYSALSARQGYMEGWTYAVSNMGVSQTVVEHKQQVNNALFSGTLSFEQISELCAQEGITCLIYAKAYPGAAPAISPDFENENVAVYLMN</sequence>
<evidence type="ECO:0000256" key="1">
    <source>
        <dbReference type="SAM" id="Phobius"/>
    </source>
</evidence>
<feature type="transmembrane region" description="Helical" evidence="1">
    <location>
        <begin position="129"/>
        <end position="148"/>
    </location>
</feature>
<feature type="transmembrane region" description="Helical" evidence="1">
    <location>
        <begin position="363"/>
        <end position="383"/>
    </location>
</feature>
<dbReference type="AlphaFoldDB" id="A0A9D2Q5A5"/>
<feature type="transmembrane region" description="Helical" evidence="1">
    <location>
        <begin position="35"/>
        <end position="57"/>
    </location>
</feature>
<feature type="transmembrane region" description="Helical" evidence="1">
    <location>
        <begin position="514"/>
        <end position="536"/>
    </location>
</feature>
<organism evidence="2 3">
    <name type="scientific">Candidatus Ruthenibacterium merdavium</name>
    <dbReference type="NCBI Taxonomy" id="2838752"/>
    <lineage>
        <taxon>Bacteria</taxon>
        <taxon>Bacillati</taxon>
        <taxon>Bacillota</taxon>
        <taxon>Clostridia</taxon>
        <taxon>Eubacteriales</taxon>
        <taxon>Oscillospiraceae</taxon>
        <taxon>Ruthenibacterium</taxon>
    </lineage>
</organism>
<feature type="transmembrane region" description="Helical" evidence="1">
    <location>
        <begin position="460"/>
        <end position="479"/>
    </location>
</feature>
<dbReference type="EMBL" id="DWWA01000018">
    <property type="protein sequence ID" value="HJC71732.1"/>
    <property type="molecule type" value="Genomic_DNA"/>
</dbReference>
<keyword evidence="1" id="KW-1133">Transmembrane helix</keyword>
<feature type="transmembrane region" description="Helical" evidence="1">
    <location>
        <begin position="422"/>
        <end position="448"/>
    </location>
</feature>
<accession>A0A9D2Q5A5</accession>
<feature type="transmembrane region" description="Helical" evidence="1">
    <location>
        <begin position="288"/>
        <end position="308"/>
    </location>
</feature>
<feature type="transmembrane region" description="Helical" evidence="1">
    <location>
        <begin position="250"/>
        <end position="268"/>
    </location>
</feature>
<feature type="transmembrane region" description="Helical" evidence="1">
    <location>
        <begin position="92"/>
        <end position="109"/>
    </location>
</feature>
<feature type="transmembrane region" description="Helical" evidence="1">
    <location>
        <begin position="219"/>
        <end position="238"/>
    </location>
</feature>
<feature type="transmembrane region" description="Helical" evidence="1">
    <location>
        <begin position="69"/>
        <end position="86"/>
    </location>
</feature>
<protein>
    <submittedName>
        <fullName evidence="2">Uncharacterized protein</fullName>
    </submittedName>
</protein>
<reference evidence="2" key="2">
    <citation type="submission" date="2021-04" db="EMBL/GenBank/DDBJ databases">
        <authorList>
            <person name="Gilroy R."/>
        </authorList>
    </citation>
    <scope>NUCLEOTIDE SEQUENCE</scope>
    <source>
        <strain evidence="2">5933</strain>
    </source>
</reference>
<feature type="transmembrane region" description="Helical" evidence="1">
    <location>
        <begin position="315"/>
        <end position="332"/>
    </location>
</feature>
<comment type="caution">
    <text evidence="2">The sequence shown here is derived from an EMBL/GenBank/DDBJ whole genome shotgun (WGS) entry which is preliminary data.</text>
</comment>
<evidence type="ECO:0000313" key="2">
    <source>
        <dbReference type="EMBL" id="HJC71732.1"/>
    </source>
</evidence>
<feature type="transmembrane region" description="Helical" evidence="1">
    <location>
        <begin position="338"/>
        <end position="356"/>
    </location>
</feature>
<reference evidence="2" key="1">
    <citation type="journal article" date="2021" name="PeerJ">
        <title>Extensive microbial diversity within the chicken gut microbiome revealed by metagenomics and culture.</title>
        <authorList>
            <person name="Gilroy R."/>
            <person name="Ravi A."/>
            <person name="Getino M."/>
            <person name="Pursley I."/>
            <person name="Horton D.L."/>
            <person name="Alikhan N.F."/>
            <person name="Baker D."/>
            <person name="Gharbi K."/>
            <person name="Hall N."/>
            <person name="Watson M."/>
            <person name="Adriaenssens E.M."/>
            <person name="Foster-Nyarko E."/>
            <person name="Jarju S."/>
            <person name="Secka A."/>
            <person name="Antonio M."/>
            <person name="Oren A."/>
            <person name="Chaudhuri R.R."/>
            <person name="La Ragione R."/>
            <person name="Hildebrand F."/>
            <person name="Pallen M.J."/>
        </authorList>
    </citation>
    <scope>NUCLEOTIDE SEQUENCE</scope>
    <source>
        <strain evidence="2">5933</strain>
    </source>
</reference>